<dbReference type="EMBL" id="CAUYUJ010006691">
    <property type="protein sequence ID" value="CAK0818295.1"/>
    <property type="molecule type" value="Genomic_DNA"/>
</dbReference>
<evidence type="ECO:0008006" key="4">
    <source>
        <dbReference type="Google" id="ProtNLM"/>
    </source>
</evidence>
<feature type="compositionally biased region" description="Basic residues" evidence="1">
    <location>
        <begin position="64"/>
        <end position="75"/>
    </location>
</feature>
<evidence type="ECO:0000256" key="1">
    <source>
        <dbReference type="SAM" id="MobiDB-lite"/>
    </source>
</evidence>
<feature type="region of interest" description="Disordered" evidence="1">
    <location>
        <begin position="200"/>
        <end position="236"/>
    </location>
</feature>
<accession>A0ABN9RI51</accession>
<feature type="non-terminal residue" evidence="2">
    <location>
        <position position="1"/>
    </location>
</feature>
<feature type="compositionally biased region" description="Acidic residues" evidence="1">
    <location>
        <begin position="205"/>
        <end position="223"/>
    </location>
</feature>
<dbReference type="Proteomes" id="UP001189429">
    <property type="component" value="Unassembled WGS sequence"/>
</dbReference>
<protein>
    <recommendedName>
        <fullName evidence="4">Amine oxidase</fullName>
    </recommendedName>
</protein>
<reference evidence="2" key="1">
    <citation type="submission" date="2023-10" db="EMBL/GenBank/DDBJ databases">
        <authorList>
            <person name="Chen Y."/>
            <person name="Shah S."/>
            <person name="Dougan E. K."/>
            <person name="Thang M."/>
            <person name="Chan C."/>
        </authorList>
    </citation>
    <scope>NUCLEOTIDE SEQUENCE [LARGE SCALE GENOMIC DNA]</scope>
</reference>
<evidence type="ECO:0000313" key="2">
    <source>
        <dbReference type="EMBL" id="CAK0818295.1"/>
    </source>
</evidence>
<sequence length="250" mass="27247">VCLRGDVGHVEREGVCASRHQLQIADVVLAARPLPAEEDQRGNEPAGREPGGEQRGGGEERRVQGRRAGRALRGRAHRGARLRLLRGGRRRGHAGRPGGHPAHFAEWFKGPSVTREYDENTDRGIGVTFWDGRNDPGKCMDRLKQVLAKFEQMHGVDPDLTAGQPICDFDGWYSGEFDGVWPRNHTGAVEPSRGFAWADGWAGEGGEEYGSELASEEDEEEEPAATAIEPASEEQGDYYAYVGADSGIAS</sequence>
<evidence type="ECO:0000313" key="3">
    <source>
        <dbReference type="Proteomes" id="UP001189429"/>
    </source>
</evidence>
<name>A0ABN9RI51_9DINO</name>
<proteinExistence type="predicted"/>
<feature type="region of interest" description="Disordered" evidence="1">
    <location>
        <begin position="36"/>
        <end position="75"/>
    </location>
</feature>
<feature type="compositionally biased region" description="Basic and acidic residues" evidence="1">
    <location>
        <begin position="38"/>
        <end position="63"/>
    </location>
</feature>
<gene>
    <name evidence="2" type="ORF">PCOR1329_LOCUS20635</name>
</gene>
<keyword evidence="3" id="KW-1185">Reference proteome</keyword>
<organism evidence="2 3">
    <name type="scientific">Prorocentrum cordatum</name>
    <dbReference type="NCBI Taxonomy" id="2364126"/>
    <lineage>
        <taxon>Eukaryota</taxon>
        <taxon>Sar</taxon>
        <taxon>Alveolata</taxon>
        <taxon>Dinophyceae</taxon>
        <taxon>Prorocentrales</taxon>
        <taxon>Prorocentraceae</taxon>
        <taxon>Prorocentrum</taxon>
    </lineage>
</organism>
<comment type="caution">
    <text evidence="2">The sequence shown here is derived from an EMBL/GenBank/DDBJ whole genome shotgun (WGS) entry which is preliminary data.</text>
</comment>